<comment type="subcellular location">
    <subcellularLocation>
        <location evidence="1">Cell membrane</location>
        <topology evidence="1">Multi-pass membrane protein</topology>
    </subcellularLocation>
</comment>
<evidence type="ECO:0000259" key="8">
    <source>
        <dbReference type="Pfam" id="PF13807"/>
    </source>
</evidence>
<protein>
    <submittedName>
        <fullName evidence="9">Uncharacterized protein involved in exopolysaccharide biosynthesis</fullName>
    </submittedName>
</protein>
<keyword evidence="10" id="KW-1185">Reference proteome</keyword>
<dbReference type="GO" id="GO:0004713">
    <property type="term" value="F:protein tyrosine kinase activity"/>
    <property type="evidence" value="ECO:0007669"/>
    <property type="project" value="TreeGrafter"/>
</dbReference>
<proteinExistence type="predicted"/>
<evidence type="ECO:0000256" key="5">
    <source>
        <dbReference type="ARBA" id="ARBA00023136"/>
    </source>
</evidence>
<evidence type="ECO:0000256" key="6">
    <source>
        <dbReference type="SAM" id="Phobius"/>
    </source>
</evidence>
<dbReference type="EMBL" id="QGGI01000007">
    <property type="protein sequence ID" value="PWJ95164.1"/>
    <property type="molecule type" value="Genomic_DNA"/>
</dbReference>
<evidence type="ECO:0000256" key="2">
    <source>
        <dbReference type="ARBA" id="ARBA00022475"/>
    </source>
</evidence>
<accession>A0AA45C751</accession>
<dbReference type="PANTHER" id="PTHR32309">
    <property type="entry name" value="TYROSINE-PROTEIN KINASE"/>
    <property type="match status" value="1"/>
</dbReference>
<keyword evidence="3 6" id="KW-0812">Transmembrane</keyword>
<evidence type="ECO:0000313" key="10">
    <source>
        <dbReference type="Proteomes" id="UP000245921"/>
    </source>
</evidence>
<feature type="transmembrane region" description="Helical" evidence="6">
    <location>
        <begin position="23"/>
        <end position="41"/>
    </location>
</feature>
<name>A0AA45C751_9BACT</name>
<gene>
    <name evidence="9" type="ORF">C7380_107119</name>
</gene>
<dbReference type="InterPro" id="IPR003856">
    <property type="entry name" value="LPS_length_determ_N"/>
</dbReference>
<dbReference type="RefSeq" id="WP_109604697.1">
    <property type="nucleotide sequence ID" value="NZ_QGGI01000007.1"/>
</dbReference>
<evidence type="ECO:0000256" key="1">
    <source>
        <dbReference type="ARBA" id="ARBA00004651"/>
    </source>
</evidence>
<comment type="caution">
    <text evidence="9">The sequence shown here is derived from an EMBL/GenBank/DDBJ whole genome shotgun (WGS) entry which is preliminary data.</text>
</comment>
<dbReference type="AlphaFoldDB" id="A0AA45C751"/>
<dbReference type="InterPro" id="IPR050445">
    <property type="entry name" value="Bact_polysacc_biosynth/exp"/>
</dbReference>
<keyword evidence="4 6" id="KW-1133">Transmembrane helix</keyword>
<feature type="domain" description="Tyrosine-protein kinase G-rich" evidence="8">
    <location>
        <begin position="391"/>
        <end position="460"/>
    </location>
</feature>
<organism evidence="9 10">
    <name type="scientific">Oceanotoga teriensis</name>
    <dbReference type="NCBI Taxonomy" id="515440"/>
    <lineage>
        <taxon>Bacteria</taxon>
        <taxon>Thermotogati</taxon>
        <taxon>Thermotogota</taxon>
        <taxon>Thermotogae</taxon>
        <taxon>Petrotogales</taxon>
        <taxon>Petrotogaceae</taxon>
        <taxon>Oceanotoga</taxon>
    </lineage>
</organism>
<evidence type="ECO:0000256" key="3">
    <source>
        <dbReference type="ARBA" id="ARBA00022692"/>
    </source>
</evidence>
<dbReference type="Proteomes" id="UP000245921">
    <property type="component" value="Unassembled WGS sequence"/>
</dbReference>
<sequence>MAKKELDFNFNYIINIFKRRKKIFYITFFIVMIATVAYLFIAPIKYKAKMVVEYTAGDSSNSSSIGSLASMATLAGVSGGVSNIANEIEKIKSGPVLTKIVEELDMVNKANNNKSLYAKLRGIEFTTEHMINGLLENLNISNIKETNLIEIKYESKSQEEAARIVNLIYNYYMQINKENYIKESEEYSKVLQESFNQISSQYEDINKKLIDYQTKNKIDISAQQDPMIEYYAQAYMNLIKLDSEKSNLEMKKQSIENNLYELDPKTKEFILENTNVNSTINSIKSNIVQKQIQLETLKLTTPNAPQIGILEAEIKAAQKKLQETTTQILSDDLKYLAVVDKNKYEEYIQTKTQLELFDTLKESSEKMLNIIDNEISSKSPLLYKYFLLRKDKTILELKYTGLLNALEQENLKRTFYKPKLKIVTDVSIPQIPFSPNKKLTVVLGFLLGIIFGIIMVIFKENTDKNIKSKNEFEGLFRSSDIILNNIEDSRKIFNYIYKNNYKKLGIILTNPTSEQNRISDKLYNMLNQFNNNIVYLKPEENQDLKQDINNYENFKKSEYGLIHFKKYDSSDYILYNELLDKKILLIQEEKTDIEEIENILDKEKNIVTVYIKK</sequence>
<feature type="transmembrane region" description="Helical" evidence="6">
    <location>
        <begin position="439"/>
        <end position="458"/>
    </location>
</feature>
<dbReference type="InterPro" id="IPR032807">
    <property type="entry name" value="GNVR"/>
</dbReference>
<reference evidence="9 10" key="1">
    <citation type="submission" date="2018-05" db="EMBL/GenBank/DDBJ databases">
        <title>Genomic Encyclopedia of Type Strains, Phase IV (KMG-IV): sequencing the most valuable type-strain genomes for metagenomic binning, comparative biology and taxonomic classification.</title>
        <authorList>
            <person name="Goeker M."/>
        </authorList>
    </citation>
    <scope>NUCLEOTIDE SEQUENCE [LARGE SCALE GENOMIC DNA]</scope>
    <source>
        <strain evidence="9 10">DSM 24906</strain>
    </source>
</reference>
<evidence type="ECO:0000259" key="7">
    <source>
        <dbReference type="Pfam" id="PF02706"/>
    </source>
</evidence>
<evidence type="ECO:0000313" key="9">
    <source>
        <dbReference type="EMBL" id="PWJ95164.1"/>
    </source>
</evidence>
<feature type="domain" description="Polysaccharide chain length determinant N-terminal" evidence="7">
    <location>
        <begin position="9"/>
        <end position="104"/>
    </location>
</feature>
<evidence type="ECO:0000256" key="4">
    <source>
        <dbReference type="ARBA" id="ARBA00022989"/>
    </source>
</evidence>
<keyword evidence="2" id="KW-1003">Cell membrane</keyword>
<dbReference type="GO" id="GO:0005886">
    <property type="term" value="C:plasma membrane"/>
    <property type="evidence" value="ECO:0007669"/>
    <property type="project" value="UniProtKB-SubCell"/>
</dbReference>
<dbReference type="Pfam" id="PF13807">
    <property type="entry name" value="GNVR"/>
    <property type="match status" value="1"/>
</dbReference>
<dbReference type="Pfam" id="PF02706">
    <property type="entry name" value="Wzz"/>
    <property type="match status" value="1"/>
</dbReference>
<dbReference type="PANTHER" id="PTHR32309:SF13">
    <property type="entry name" value="FERRIC ENTEROBACTIN TRANSPORT PROTEIN FEPE"/>
    <property type="match status" value="1"/>
</dbReference>
<keyword evidence="5 6" id="KW-0472">Membrane</keyword>